<dbReference type="AlphaFoldDB" id="A0A919IZN2"/>
<evidence type="ECO:0000313" key="2">
    <source>
        <dbReference type="Proteomes" id="UP000619479"/>
    </source>
</evidence>
<evidence type="ECO:0000313" key="1">
    <source>
        <dbReference type="EMBL" id="GID71050.1"/>
    </source>
</evidence>
<dbReference type="Proteomes" id="UP000619479">
    <property type="component" value="Unassembled WGS sequence"/>
</dbReference>
<comment type="caution">
    <text evidence="1">The sequence shown here is derived from an EMBL/GenBank/DDBJ whole genome shotgun (WGS) entry which is preliminary data.</text>
</comment>
<gene>
    <name evidence="1" type="ORF">Acy02nite_89310</name>
</gene>
<organism evidence="1 2">
    <name type="scientific">Actinoplanes cyaneus</name>
    <dbReference type="NCBI Taxonomy" id="52696"/>
    <lineage>
        <taxon>Bacteria</taxon>
        <taxon>Bacillati</taxon>
        <taxon>Actinomycetota</taxon>
        <taxon>Actinomycetes</taxon>
        <taxon>Micromonosporales</taxon>
        <taxon>Micromonosporaceae</taxon>
        <taxon>Actinoplanes</taxon>
    </lineage>
</organism>
<reference evidence="1" key="1">
    <citation type="submission" date="2021-01" db="EMBL/GenBank/DDBJ databases">
        <title>Whole genome shotgun sequence of Actinoplanes cyaneus NBRC 14990.</title>
        <authorList>
            <person name="Komaki H."/>
            <person name="Tamura T."/>
        </authorList>
    </citation>
    <scope>NUCLEOTIDE SEQUENCE</scope>
    <source>
        <strain evidence="1">NBRC 14990</strain>
    </source>
</reference>
<accession>A0A919IZN2</accession>
<dbReference type="EMBL" id="BOMH01000095">
    <property type="protein sequence ID" value="GID71050.1"/>
    <property type="molecule type" value="Genomic_DNA"/>
</dbReference>
<proteinExistence type="predicted"/>
<keyword evidence="2" id="KW-1185">Reference proteome</keyword>
<sequence>MRIQFESGSVLLVPAGAHRALAVMTARAPFIAFYGCDRDPEPAEIPVLCSGRPLFVIGVDRAAYSNGYWGPMVVRLPEHNLPTIPPIFHQNVFNGACSIIEPGVSTRLLVPREECIGLERQASWSREHVESRLTDHYEGRPNRWVEAMRVEL</sequence>
<name>A0A919IZN2_9ACTN</name>
<protein>
    <submittedName>
        <fullName evidence="1">Uncharacterized protein</fullName>
    </submittedName>
</protein>